<feature type="region of interest" description="Disordered" evidence="1">
    <location>
        <begin position="1"/>
        <end position="30"/>
    </location>
</feature>
<sequence length="438" mass="49003">MHPGEGPSGSKSGRRNFGEGSGSQQPLEPDASTQLNNAILRMLEKVGDSHPFVDQTRPLQNNEHARPYRNVREQYVNLVEALNEFLEKVHKDNQLLIRNYERRKEYLNNHRSIYHIDLAIKFYGSRLIENSERRNKLLEDMQKIYDYVRKLYNDQMSRNEGQDSGSHPGGMYRGEGSQSGWLNFGGGSGPHPGGMYRGGLESQQPAELDALTPLNNEMLPMLEKVGDSEPYADKFRPLKNNENLQRGENVGEQYANLAGVYKALSEQVDETDNFLKKYEIYERQNVLMADMKKVRDYVHQHYNDYLEKQNADAGTSGHGQQGHGQHGQGQHGQGRLVQGRRGGGHRGPSGSQLVWLNFGEGSGSQQEAMNPGEIHPGSQSGWLNFGEVTESHPGGMYPREDAGTSAQGQHEQGHPGQGHRGQGRRRHRGGHRTSGSGN</sequence>
<name>A0A914L7W8_MELIC</name>
<feature type="region of interest" description="Disordered" evidence="1">
    <location>
        <begin position="181"/>
        <end position="200"/>
    </location>
</feature>
<feature type="region of interest" description="Disordered" evidence="1">
    <location>
        <begin position="310"/>
        <end position="438"/>
    </location>
</feature>
<keyword evidence="2" id="KW-1185">Reference proteome</keyword>
<reference evidence="3" key="1">
    <citation type="submission" date="2022-11" db="UniProtKB">
        <authorList>
            <consortium name="WormBaseParasite"/>
        </authorList>
    </citation>
    <scope>IDENTIFICATION</scope>
</reference>
<feature type="compositionally biased region" description="Basic residues" evidence="1">
    <location>
        <begin position="421"/>
        <end position="431"/>
    </location>
</feature>
<feature type="compositionally biased region" description="Gly residues" evidence="1">
    <location>
        <begin position="316"/>
        <end position="332"/>
    </location>
</feature>
<evidence type="ECO:0000313" key="3">
    <source>
        <dbReference type="WBParaSite" id="Minc3s00267g09007"/>
    </source>
</evidence>
<evidence type="ECO:0000256" key="1">
    <source>
        <dbReference type="SAM" id="MobiDB-lite"/>
    </source>
</evidence>
<evidence type="ECO:0000313" key="2">
    <source>
        <dbReference type="Proteomes" id="UP000887563"/>
    </source>
</evidence>
<organism evidence="2 3">
    <name type="scientific">Meloidogyne incognita</name>
    <name type="common">Southern root-knot nematode worm</name>
    <name type="synonym">Oxyuris incognita</name>
    <dbReference type="NCBI Taxonomy" id="6306"/>
    <lineage>
        <taxon>Eukaryota</taxon>
        <taxon>Metazoa</taxon>
        <taxon>Ecdysozoa</taxon>
        <taxon>Nematoda</taxon>
        <taxon>Chromadorea</taxon>
        <taxon>Rhabditida</taxon>
        <taxon>Tylenchina</taxon>
        <taxon>Tylenchomorpha</taxon>
        <taxon>Tylenchoidea</taxon>
        <taxon>Meloidogynidae</taxon>
        <taxon>Meloidogyninae</taxon>
        <taxon>Meloidogyne</taxon>
        <taxon>Meloidogyne incognita group</taxon>
    </lineage>
</organism>
<dbReference type="WBParaSite" id="Minc3s00267g09007">
    <property type="protein sequence ID" value="Minc3s00267g09007"/>
    <property type="gene ID" value="Minc3s00267g09007"/>
</dbReference>
<accession>A0A914L7W8</accession>
<protein>
    <submittedName>
        <fullName evidence="3">Uncharacterized protein</fullName>
    </submittedName>
</protein>
<feature type="compositionally biased region" description="Gly residues" evidence="1">
    <location>
        <begin position="183"/>
        <end position="197"/>
    </location>
</feature>
<proteinExistence type="predicted"/>
<dbReference type="Proteomes" id="UP000887563">
    <property type="component" value="Unplaced"/>
</dbReference>
<dbReference type="AlphaFoldDB" id="A0A914L7W8"/>